<evidence type="ECO:0000256" key="1">
    <source>
        <dbReference type="SAM" id="MobiDB-lite"/>
    </source>
</evidence>
<feature type="transmembrane region" description="Helical" evidence="2">
    <location>
        <begin position="60"/>
        <end position="78"/>
    </location>
</feature>
<accession>A0AA36DCA8</accession>
<name>A0AA36DCA8_9BILA</name>
<dbReference type="EMBL" id="CATQJA010002701">
    <property type="protein sequence ID" value="CAJ0584872.1"/>
    <property type="molecule type" value="Genomic_DNA"/>
</dbReference>
<keyword evidence="2" id="KW-1133">Transmembrane helix</keyword>
<evidence type="ECO:0000313" key="6">
    <source>
        <dbReference type="Proteomes" id="UP001177023"/>
    </source>
</evidence>
<dbReference type="EMBL" id="CATQJA010001878">
    <property type="protein sequence ID" value="CAJ0568974.1"/>
    <property type="molecule type" value="Genomic_DNA"/>
</dbReference>
<protein>
    <submittedName>
        <fullName evidence="5">Uncharacterized protein</fullName>
    </submittedName>
</protein>
<evidence type="ECO:0000256" key="2">
    <source>
        <dbReference type="SAM" id="Phobius"/>
    </source>
</evidence>
<comment type="caution">
    <text evidence="5">The sequence shown here is derived from an EMBL/GenBank/DDBJ whole genome shotgun (WGS) entry which is preliminary data.</text>
</comment>
<feature type="compositionally biased region" description="Polar residues" evidence="1">
    <location>
        <begin position="45"/>
        <end position="54"/>
    </location>
</feature>
<evidence type="ECO:0000313" key="5">
    <source>
        <dbReference type="EMBL" id="CAJ0584872.1"/>
    </source>
</evidence>
<evidence type="ECO:0000313" key="4">
    <source>
        <dbReference type="EMBL" id="CAJ0568974.1"/>
    </source>
</evidence>
<proteinExistence type="predicted"/>
<feature type="region of interest" description="Disordered" evidence="1">
    <location>
        <begin position="30"/>
        <end position="58"/>
    </location>
</feature>
<keyword evidence="2" id="KW-0812">Transmembrane</keyword>
<dbReference type="Proteomes" id="UP001177023">
    <property type="component" value="Unassembled WGS sequence"/>
</dbReference>
<keyword evidence="6" id="KW-1185">Reference proteome</keyword>
<keyword evidence="2" id="KW-0472">Membrane</keyword>
<reference evidence="5" key="1">
    <citation type="submission" date="2023-06" db="EMBL/GenBank/DDBJ databases">
        <authorList>
            <person name="Delattre M."/>
        </authorList>
    </citation>
    <scope>NUCLEOTIDE SEQUENCE</scope>
    <source>
        <strain evidence="5">AF72</strain>
    </source>
</reference>
<sequence length="82" mass="8321">MLREALLALLAVVAIQLVVSAPADAADLLNSADTNGTDGNGTFLDDNSTSNGTGNDPDGAGMSSIPAVLLFCSLFVSLRQIL</sequence>
<organism evidence="5 6">
    <name type="scientific">Mesorhabditis spiculigera</name>
    <dbReference type="NCBI Taxonomy" id="96644"/>
    <lineage>
        <taxon>Eukaryota</taxon>
        <taxon>Metazoa</taxon>
        <taxon>Ecdysozoa</taxon>
        <taxon>Nematoda</taxon>
        <taxon>Chromadorea</taxon>
        <taxon>Rhabditida</taxon>
        <taxon>Rhabditina</taxon>
        <taxon>Rhabditomorpha</taxon>
        <taxon>Rhabditoidea</taxon>
        <taxon>Rhabditidae</taxon>
        <taxon>Mesorhabditinae</taxon>
        <taxon>Mesorhabditis</taxon>
    </lineage>
</organism>
<dbReference type="EMBL" id="CATQJA010001055">
    <property type="protein sequence ID" value="CAJ0565507.1"/>
    <property type="molecule type" value="Genomic_DNA"/>
</dbReference>
<evidence type="ECO:0000313" key="3">
    <source>
        <dbReference type="EMBL" id="CAJ0565507.1"/>
    </source>
</evidence>
<gene>
    <name evidence="5" type="ORF">MSPICULIGERA_LOCUS22911</name>
    <name evidence="3" type="ORF">MSPICULIGERA_LOCUS4145</name>
    <name evidence="4" type="ORF">MSPICULIGERA_LOCUS7475</name>
</gene>
<dbReference type="AlphaFoldDB" id="A0AA36DCA8"/>
<feature type="non-terminal residue" evidence="5">
    <location>
        <position position="82"/>
    </location>
</feature>